<dbReference type="InterPro" id="IPR029016">
    <property type="entry name" value="GAF-like_dom_sf"/>
</dbReference>
<gene>
    <name evidence="3" type="ORF">E3T55_14720</name>
</gene>
<sequence length="957" mass="102066">MDTERRETSSATITLLLRYVRSQGGDAAVLEVLDRAGVKQDAKALQDSSSWVSYKSKIRLFEAATIVLDDSGTMFAVGASAVVGGVPLVLVQLLSMLVSPGAIYRQLPRMVPKFTTTSTIDNVQVTKNTATLRFRLHDGYLPSRLDCQYAQGLFSAVPVFFGLAPARISHPTCQSDGAPACEFLLTWSSRPNWWLRRKRSRIVDDSLSVLRDKVRDVQIAAADLVSSDNVDEVLARIVDHAASAVIAPGYLLVLRSDDGRPPVVRDRGLSSERAARLAERLLGHDDLGARALVVEVVSSRKLHGYLAAVFEQGHAAMTGDRLLLEAYAGHAAAALDLVTALEESRREGARAAALLALAQELAGSDSIDVIGGIVAEALPTIVGSQAASVLLWDAERGELRPIAASGLDPAEREPYLQSSVPVAQTPELMGLLTRRERVVVTAQGASPALSQLLLATSSHTLMGVPLLAGDVFMGVATVTWGAAVTAETLAEAAARLEGASHQAATAMQKARLLATVRHQSLHDALTGLPNRLMFAQKLDAALSACDAATMTAVVFCDLDDFKGVNDRLGHGSGDELLRQVAARLRGAIRHTDTVGRLGGDEFAVVFSEVSGEQEAIDMANRLVESLNRAFRVEGRDLRISASVGVSVHVGRGGLGEILLDAADRAMYSAKRTGRNQVAVSGRLTSHDLRDSLAAELSSALQAGQMRLFFQPVVDVSTPHGDRVVGAEVLIRWNHPRLGVLVPAAFLPLAQEIGEIANLDLWVVGAACAAAAAWPQPGDSPLTVAVNLDASTLVDDRLFTTVRAALKLNDLLPERLVLEIVESRALIDLPGVVERLTALRQLGVRISLDDFGTGFSTLTWLNTLPVDQIKIDRSFTMNLPQKQSTTMVQGILALAATLQVEVIAEGVETVEQLAVLRASGCRLVQGYLFGRPQPILKTVPGPLEAASPGLAAHGSDRP</sequence>
<dbReference type="InterPro" id="IPR000160">
    <property type="entry name" value="GGDEF_dom"/>
</dbReference>
<dbReference type="Gene3D" id="3.20.20.450">
    <property type="entry name" value="EAL domain"/>
    <property type="match status" value="1"/>
</dbReference>
<keyword evidence="4" id="KW-1185">Reference proteome</keyword>
<dbReference type="Pfam" id="PF00563">
    <property type="entry name" value="EAL"/>
    <property type="match status" value="1"/>
</dbReference>
<dbReference type="OrthoDB" id="23692at2"/>
<feature type="domain" description="GGDEF" evidence="2">
    <location>
        <begin position="549"/>
        <end position="682"/>
    </location>
</feature>
<dbReference type="AlphaFoldDB" id="A0A4R8ZWD2"/>
<dbReference type="PANTHER" id="PTHR33121:SF70">
    <property type="entry name" value="SIGNALING PROTEIN YKOW"/>
    <property type="match status" value="1"/>
</dbReference>
<feature type="domain" description="EAL" evidence="1">
    <location>
        <begin position="689"/>
        <end position="945"/>
    </location>
</feature>
<dbReference type="SUPFAM" id="SSF55073">
    <property type="entry name" value="Nucleotide cyclase"/>
    <property type="match status" value="1"/>
</dbReference>
<name>A0A4R8ZWD2_9MICO</name>
<dbReference type="Gene3D" id="3.30.450.40">
    <property type="match status" value="2"/>
</dbReference>
<dbReference type="InterPro" id="IPR043128">
    <property type="entry name" value="Rev_trsase/Diguanyl_cyclase"/>
</dbReference>
<organism evidence="3 4">
    <name type="scientific">Cryobacterium frigoriphilum</name>
    <dbReference type="NCBI Taxonomy" id="1259150"/>
    <lineage>
        <taxon>Bacteria</taxon>
        <taxon>Bacillati</taxon>
        <taxon>Actinomycetota</taxon>
        <taxon>Actinomycetes</taxon>
        <taxon>Micrococcales</taxon>
        <taxon>Microbacteriaceae</taxon>
        <taxon>Cryobacterium</taxon>
    </lineage>
</organism>
<proteinExistence type="predicted"/>
<dbReference type="GO" id="GO:0071111">
    <property type="term" value="F:cyclic-guanylate-specific phosphodiesterase activity"/>
    <property type="evidence" value="ECO:0007669"/>
    <property type="project" value="InterPro"/>
</dbReference>
<dbReference type="FunFam" id="3.30.70.270:FF:000001">
    <property type="entry name" value="Diguanylate cyclase domain protein"/>
    <property type="match status" value="1"/>
</dbReference>
<dbReference type="CDD" id="cd01949">
    <property type="entry name" value="GGDEF"/>
    <property type="match status" value="1"/>
</dbReference>
<reference evidence="3 4" key="1">
    <citation type="submission" date="2019-03" db="EMBL/GenBank/DDBJ databases">
        <title>Genomics of glacier-inhabiting Cryobacterium strains.</title>
        <authorList>
            <person name="Liu Q."/>
            <person name="Xin Y.-H."/>
        </authorList>
    </citation>
    <scope>NUCLEOTIDE SEQUENCE [LARGE SCALE GENOMIC DNA]</scope>
    <source>
        <strain evidence="3 4">Hh14</strain>
    </source>
</reference>
<evidence type="ECO:0000313" key="4">
    <source>
        <dbReference type="Proteomes" id="UP000297447"/>
    </source>
</evidence>
<dbReference type="PROSITE" id="PS50887">
    <property type="entry name" value="GGDEF"/>
    <property type="match status" value="1"/>
</dbReference>
<dbReference type="Pfam" id="PF00990">
    <property type="entry name" value="GGDEF"/>
    <property type="match status" value="1"/>
</dbReference>
<dbReference type="RefSeq" id="WP_134520310.1">
    <property type="nucleotide sequence ID" value="NZ_SOHE01000060.1"/>
</dbReference>
<accession>A0A4R8ZWD2</accession>
<dbReference type="Gene3D" id="3.30.70.270">
    <property type="match status" value="1"/>
</dbReference>
<protein>
    <submittedName>
        <fullName evidence="3">Bifunctional diguanylate cyclase/phosphodiesterase</fullName>
    </submittedName>
</protein>
<dbReference type="PANTHER" id="PTHR33121">
    <property type="entry name" value="CYCLIC DI-GMP PHOSPHODIESTERASE PDEF"/>
    <property type="match status" value="1"/>
</dbReference>
<dbReference type="InterPro" id="IPR050706">
    <property type="entry name" value="Cyclic-di-GMP_PDE-like"/>
</dbReference>
<dbReference type="SUPFAM" id="SSF141868">
    <property type="entry name" value="EAL domain-like"/>
    <property type="match status" value="1"/>
</dbReference>
<dbReference type="SMART" id="SM00267">
    <property type="entry name" value="GGDEF"/>
    <property type="match status" value="1"/>
</dbReference>
<dbReference type="NCBIfam" id="TIGR00254">
    <property type="entry name" value="GGDEF"/>
    <property type="match status" value="1"/>
</dbReference>
<dbReference type="SUPFAM" id="SSF55781">
    <property type="entry name" value="GAF domain-like"/>
    <property type="match status" value="1"/>
</dbReference>
<dbReference type="InterPro" id="IPR029787">
    <property type="entry name" value="Nucleotide_cyclase"/>
</dbReference>
<dbReference type="InterPro" id="IPR035919">
    <property type="entry name" value="EAL_sf"/>
</dbReference>
<dbReference type="SMART" id="SM00052">
    <property type="entry name" value="EAL"/>
    <property type="match status" value="1"/>
</dbReference>
<evidence type="ECO:0000313" key="3">
    <source>
        <dbReference type="EMBL" id="TFD47804.1"/>
    </source>
</evidence>
<dbReference type="PROSITE" id="PS50883">
    <property type="entry name" value="EAL"/>
    <property type="match status" value="1"/>
</dbReference>
<dbReference type="CDD" id="cd01948">
    <property type="entry name" value="EAL"/>
    <property type="match status" value="1"/>
</dbReference>
<evidence type="ECO:0000259" key="2">
    <source>
        <dbReference type="PROSITE" id="PS50887"/>
    </source>
</evidence>
<comment type="caution">
    <text evidence="3">The sequence shown here is derived from an EMBL/GenBank/DDBJ whole genome shotgun (WGS) entry which is preliminary data.</text>
</comment>
<dbReference type="Proteomes" id="UP000297447">
    <property type="component" value="Unassembled WGS sequence"/>
</dbReference>
<evidence type="ECO:0000259" key="1">
    <source>
        <dbReference type="PROSITE" id="PS50883"/>
    </source>
</evidence>
<dbReference type="EMBL" id="SOHE01000060">
    <property type="protein sequence ID" value="TFD47804.1"/>
    <property type="molecule type" value="Genomic_DNA"/>
</dbReference>
<dbReference type="InterPro" id="IPR001633">
    <property type="entry name" value="EAL_dom"/>
</dbReference>